<reference evidence="1 2" key="1">
    <citation type="journal article" date="2016" name="Mol. Biol. Evol.">
        <title>Comparative Genomics of Early-Diverging Mushroom-Forming Fungi Provides Insights into the Origins of Lignocellulose Decay Capabilities.</title>
        <authorList>
            <person name="Nagy L.G."/>
            <person name="Riley R."/>
            <person name="Tritt A."/>
            <person name="Adam C."/>
            <person name="Daum C."/>
            <person name="Floudas D."/>
            <person name="Sun H."/>
            <person name="Yadav J.S."/>
            <person name="Pangilinan J."/>
            <person name="Larsson K.H."/>
            <person name="Matsuura K."/>
            <person name="Barry K."/>
            <person name="Labutti K."/>
            <person name="Kuo R."/>
            <person name="Ohm R.A."/>
            <person name="Bhattacharya S.S."/>
            <person name="Shirouzu T."/>
            <person name="Yoshinaga Y."/>
            <person name="Martin F.M."/>
            <person name="Grigoriev I.V."/>
            <person name="Hibbett D.S."/>
        </authorList>
    </citation>
    <scope>NUCLEOTIDE SEQUENCE [LARGE SCALE GENOMIC DNA]</scope>
    <source>
        <strain evidence="1 2">CBS 109695</strain>
    </source>
</reference>
<evidence type="ECO:0000313" key="2">
    <source>
        <dbReference type="Proteomes" id="UP000076532"/>
    </source>
</evidence>
<dbReference type="EMBL" id="KV417642">
    <property type="protein sequence ID" value="KZP12789.1"/>
    <property type="molecule type" value="Genomic_DNA"/>
</dbReference>
<proteinExistence type="predicted"/>
<protein>
    <submittedName>
        <fullName evidence="1">Uncharacterized protein</fullName>
    </submittedName>
</protein>
<sequence length="180" mass="19857">MDLNYINKSIHAPSLTSLSLSGWTGGENALDESNLAESNFPSLRHLFLTNHVSAALPQLDLLAKIYQGIERMTCRTDRDRTGEDIEDILAAFLGNSAGEDEEDSCRLPWPKMHAIAVEDMRKPVDASALRSIILKLQEAGSSIHTLLLPQVCVADGDVEALRDIIKIEDCRDGWPTPFNT</sequence>
<organism evidence="1 2">
    <name type="scientific">Athelia psychrophila</name>
    <dbReference type="NCBI Taxonomy" id="1759441"/>
    <lineage>
        <taxon>Eukaryota</taxon>
        <taxon>Fungi</taxon>
        <taxon>Dikarya</taxon>
        <taxon>Basidiomycota</taxon>
        <taxon>Agaricomycotina</taxon>
        <taxon>Agaricomycetes</taxon>
        <taxon>Agaricomycetidae</taxon>
        <taxon>Atheliales</taxon>
        <taxon>Atheliaceae</taxon>
        <taxon>Athelia</taxon>
    </lineage>
</organism>
<accession>A0A166BM92</accession>
<name>A0A166BM92_9AGAM</name>
<keyword evidence="2" id="KW-1185">Reference proteome</keyword>
<dbReference type="Proteomes" id="UP000076532">
    <property type="component" value="Unassembled WGS sequence"/>
</dbReference>
<evidence type="ECO:0000313" key="1">
    <source>
        <dbReference type="EMBL" id="KZP12789.1"/>
    </source>
</evidence>
<dbReference type="AlphaFoldDB" id="A0A166BM92"/>
<gene>
    <name evidence="1" type="ORF">FIBSPDRAFT_869927</name>
</gene>